<feature type="compositionally biased region" description="Polar residues" evidence="1">
    <location>
        <begin position="385"/>
        <end position="401"/>
    </location>
</feature>
<organism evidence="2 3">
    <name type="scientific">Nothobranchius furzeri</name>
    <name type="common">Turquoise killifish</name>
    <dbReference type="NCBI Taxonomy" id="105023"/>
    <lineage>
        <taxon>Eukaryota</taxon>
        <taxon>Metazoa</taxon>
        <taxon>Chordata</taxon>
        <taxon>Craniata</taxon>
        <taxon>Vertebrata</taxon>
        <taxon>Euteleostomi</taxon>
        <taxon>Actinopterygii</taxon>
        <taxon>Neopterygii</taxon>
        <taxon>Teleostei</taxon>
        <taxon>Neoteleostei</taxon>
        <taxon>Acanthomorphata</taxon>
        <taxon>Ovalentaria</taxon>
        <taxon>Atherinomorphae</taxon>
        <taxon>Cyprinodontiformes</taxon>
        <taxon>Nothobranchiidae</taxon>
        <taxon>Nothobranchius</taxon>
    </lineage>
</organism>
<feature type="compositionally biased region" description="Low complexity" evidence="1">
    <location>
        <begin position="261"/>
        <end position="273"/>
    </location>
</feature>
<evidence type="ECO:0000313" key="2">
    <source>
        <dbReference type="EMBL" id="KAF7212692.1"/>
    </source>
</evidence>
<feature type="compositionally biased region" description="Low complexity" evidence="1">
    <location>
        <begin position="332"/>
        <end position="345"/>
    </location>
</feature>
<feature type="region of interest" description="Disordered" evidence="1">
    <location>
        <begin position="385"/>
        <end position="420"/>
    </location>
</feature>
<protein>
    <submittedName>
        <fullName evidence="2">Vegetative cell wall protein gp1-like</fullName>
    </submittedName>
</protein>
<gene>
    <name evidence="2" type="ORF">G4P62_007561</name>
</gene>
<feature type="compositionally biased region" description="Low complexity" evidence="1">
    <location>
        <begin position="299"/>
        <end position="315"/>
    </location>
</feature>
<dbReference type="KEGG" id="nfu:107382068"/>
<comment type="caution">
    <text evidence="2">The sequence shown here is derived from an EMBL/GenBank/DDBJ whole genome shotgun (WGS) entry which is preliminary data.</text>
</comment>
<dbReference type="EMBL" id="JAAVVJ010000011">
    <property type="protein sequence ID" value="KAF7212692.1"/>
    <property type="molecule type" value="Genomic_DNA"/>
</dbReference>
<evidence type="ECO:0000256" key="1">
    <source>
        <dbReference type="SAM" id="MobiDB-lite"/>
    </source>
</evidence>
<name>A0A9D3BJW9_NOTFU</name>
<dbReference type="AlphaFoldDB" id="A0A9D3BJW9"/>
<accession>A0A9D3BJW9</accession>
<dbReference type="OMA" id="MQGCKEL"/>
<reference evidence="2" key="1">
    <citation type="submission" date="2020-03" db="EMBL/GenBank/DDBJ databases">
        <title>Intra-Species Differences in Population Size shape Life History and Genome Evolution.</title>
        <authorList>
            <person name="Willemsen D."/>
            <person name="Cui R."/>
            <person name="Valenzano D.R."/>
        </authorList>
    </citation>
    <scope>NUCLEOTIDE SEQUENCE</scope>
    <source>
        <strain evidence="2">GRZ</strain>
        <tissue evidence="2">Whole</tissue>
    </source>
</reference>
<proteinExistence type="predicted"/>
<sequence length="420" mass="44020">MSRSALGNWYAPSYHPCHNSQGSRLPLQVSVAGEALFLLMPPPVFWWVRSLRDLPPRLMVCAQGLESPRMPPLLPWWVGGLPHHSKDVLQHRQLSPSSIHQHRQLSLSSSSSLRTELCCLSKRPLLCRPRPGSSQNHKLSPSSSLPTCLHQLCPSCHCHHQDVTEPLAILGPEVPTSRVDVPEAPTVQEALPPPVAVHKAPPSETLSPPVKTPAGPPAVAPKTSPPAAPDTPPPAAPETPPPAAPDTPPPVAPETLPPAALPSETPLSETPPSETLPPPPETLLLESSAPAPLPEDPLARLPLRPLPAEALTLPPETFPPQSSAPVPLPEGPLARPPLCLLPAEASLPSETKATPPHTVATPPGRSPSMALPGSYPSLVALSVSGTHSSVSGPPRFPSSTAFVPGPPRLPGSTACVPGPQ</sequence>
<feature type="compositionally biased region" description="Pro residues" evidence="1">
    <location>
        <begin position="210"/>
        <end position="260"/>
    </location>
</feature>
<evidence type="ECO:0000313" key="3">
    <source>
        <dbReference type="Proteomes" id="UP000822369"/>
    </source>
</evidence>
<dbReference type="Proteomes" id="UP000822369">
    <property type="component" value="Chromosome 11"/>
</dbReference>
<feature type="region of interest" description="Disordered" evidence="1">
    <location>
        <begin position="186"/>
        <end position="371"/>
    </location>
</feature>